<keyword evidence="7" id="KW-1185">Reference proteome</keyword>
<sequence length="288" mass="31850">MFWWRVEARVTSDDDESGGVGFVVKRRRFWCCQICVLGNRIVSKLAIIMSKLFGGKDPFDDPFFTHPFGGMFGTLTDSGNRSKEVTIEELDSDGNPLNLNHSDQPNKELIVKNPNAKNGNGTKSFSFKRVAYGGLNGIYYTASVTRKTGDDEVVLMEINEEDKTVGEALNTISRGVHDKGHSVTMKRTSDGKVDTMQTLHNLNEDELAGFEETWKANAQNLPPDWNSGFNLLENADASRIGWDWWPKWGGWALPSTEQSGDAGGTGPVVEAGTSSRGRAKKIVRVNIE</sequence>
<evidence type="ECO:0000256" key="4">
    <source>
        <dbReference type="ARBA" id="ARBA00022553"/>
    </source>
</evidence>
<keyword evidence="4" id="KW-0597">Phosphoprotein</keyword>
<dbReference type="InterPro" id="IPR019376">
    <property type="entry name" value="Myeloid_leukemia_factor"/>
</dbReference>
<organism evidence="6 7">
    <name type="scientific">Camellia sinensis var. sinensis</name>
    <name type="common">China tea</name>
    <dbReference type="NCBI Taxonomy" id="542762"/>
    <lineage>
        <taxon>Eukaryota</taxon>
        <taxon>Viridiplantae</taxon>
        <taxon>Streptophyta</taxon>
        <taxon>Embryophyta</taxon>
        <taxon>Tracheophyta</taxon>
        <taxon>Spermatophyta</taxon>
        <taxon>Magnoliopsida</taxon>
        <taxon>eudicotyledons</taxon>
        <taxon>Gunneridae</taxon>
        <taxon>Pentapetalae</taxon>
        <taxon>asterids</taxon>
        <taxon>Ericales</taxon>
        <taxon>Theaceae</taxon>
        <taxon>Camellia</taxon>
    </lineage>
</organism>
<feature type="region of interest" description="Disordered" evidence="5">
    <location>
        <begin position="254"/>
        <end position="275"/>
    </location>
</feature>
<comment type="subcellular location">
    <subcellularLocation>
        <location evidence="1">Cytoplasm</location>
    </subcellularLocation>
</comment>
<gene>
    <name evidence="6" type="ORF">TEA_011493</name>
</gene>
<comment type="caution">
    <text evidence="6">The sequence shown here is derived from an EMBL/GenBank/DDBJ whole genome shotgun (WGS) entry which is preliminary data.</text>
</comment>
<dbReference type="AlphaFoldDB" id="A0A4S4CX90"/>
<protein>
    <submittedName>
        <fullName evidence="6">Uncharacterized protein</fullName>
    </submittedName>
</protein>
<evidence type="ECO:0000256" key="1">
    <source>
        <dbReference type="ARBA" id="ARBA00004496"/>
    </source>
</evidence>
<evidence type="ECO:0000256" key="5">
    <source>
        <dbReference type="SAM" id="MobiDB-lite"/>
    </source>
</evidence>
<name>A0A4S4CX90_CAMSN</name>
<feature type="region of interest" description="Disordered" evidence="5">
    <location>
        <begin position="93"/>
        <end position="116"/>
    </location>
</feature>
<evidence type="ECO:0000256" key="3">
    <source>
        <dbReference type="ARBA" id="ARBA00022490"/>
    </source>
</evidence>
<dbReference type="GO" id="GO:0005737">
    <property type="term" value="C:cytoplasm"/>
    <property type="evidence" value="ECO:0007669"/>
    <property type="project" value="UniProtKB-SubCell"/>
</dbReference>
<reference evidence="6 7" key="1">
    <citation type="journal article" date="2018" name="Proc. Natl. Acad. Sci. U.S.A.">
        <title>Draft genome sequence of Camellia sinensis var. sinensis provides insights into the evolution of the tea genome and tea quality.</title>
        <authorList>
            <person name="Wei C."/>
            <person name="Yang H."/>
            <person name="Wang S."/>
            <person name="Zhao J."/>
            <person name="Liu C."/>
            <person name="Gao L."/>
            <person name="Xia E."/>
            <person name="Lu Y."/>
            <person name="Tai Y."/>
            <person name="She G."/>
            <person name="Sun J."/>
            <person name="Cao H."/>
            <person name="Tong W."/>
            <person name="Gao Q."/>
            <person name="Li Y."/>
            <person name="Deng W."/>
            <person name="Jiang X."/>
            <person name="Wang W."/>
            <person name="Chen Q."/>
            <person name="Zhang S."/>
            <person name="Li H."/>
            <person name="Wu J."/>
            <person name="Wang P."/>
            <person name="Li P."/>
            <person name="Shi C."/>
            <person name="Zheng F."/>
            <person name="Jian J."/>
            <person name="Huang B."/>
            <person name="Shan D."/>
            <person name="Shi M."/>
            <person name="Fang C."/>
            <person name="Yue Y."/>
            <person name="Li F."/>
            <person name="Li D."/>
            <person name="Wei S."/>
            <person name="Han B."/>
            <person name="Jiang C."/>
            <person name="Yin Y."/>
            <person name="Xia T."/>
            <person name="Zhang Z."/>
            <person name="Bennetzen J.L."/>
            <person name="Zhao S."/>
            <person name="Wan X."/>
        </authorList>
    </citation>
    <scope>NUCLEOTIDE SEQUENCE [LARGE SCALE GENOMIC DNA]</scope>
    <source>
        <strain evidence="7">cv. Shuchazao</strain>
        <tissue evidence="6">Leaf</tissue>
    </source>
</reference>
<evidence type="ECO:0000256" key="2">
    <source>
        <dbReference type="ARBA" id="ARBA00008332"/>
    </source>
</evidence>
<dbReference type="Proteomes" id="UP000306102">
    <property type="component" value="Unassembled WGS sequence"/>
</dbReference>
<keyword evidence="3" id="KW-0963">Cytoplasm</keyword>
<evidence type="ECO:0000313" key="7">
    <source>
        <dbReference type="Proteomes" id="UP000306102"/>
    </source>
</evidence>
<dbReference type="EMBL" id="SDRB02013737">
    <property type="protein sequence ID" value="THF94267.1"/>
    <property type="molecule type" value="Genomic_DNA"/>
</dbReference>
<proteinExistence type="inferred from homology"/>
<accession>A0A4S4CX90</accession>
<evidence type="ECO:0000313" key="6">
    <source>
        <dbReference type="EMBL" id="THF94267.1"/>
    </source>
</evidence>
<dbReference type="PANTHER" id="PTHR13105">
    <property type="entry name" value="MYELOID LEUKEMIA FACTOR"/>
    <property type="match status" value="1"/>
</dbReference>
<comment type="similarity">
    <text evidence="2">Belongs to the MLF family.</text>
</comment>
<dbReference type="Pfam" id="PF10248">
    <property type="entry name" value="Mlf1IP"/>
    <property type="match status" value="1"/>
</dbReference>